<dbReference type="Proteomes" id="UP000745859">
    <property type="component" value="Unassembled WGS sequence"/>
</dbReference>
<accession>A0ABX0U840</accession>
<organism evidence="6 7">
    <name type="scientific">Wenyingzhuangia heitensis</name>
    <dbReference type="NCBI Taxonomy" id="1487859"/>
    <lineage>
        <taxon>Bacteria</taxon>
        <taxon>Pseudomonadati</taxon>
        <taxon>Bacteroidota</taxon>
        <taxon>Flavobacteriia</taxon>
        <taxon>Flavobacteriales</taxon>
        <taxon>Flavobacteriaceae</taxon>
        <taxon>Wenyingzhuangia</taxon>
    </lineage>
</organism>
<evidence type="ECO:0000313" key="6">
    <source>
        <dbReference type="EMBL" id="NIJ44918.1"/>
    </source>
</evidence>
<dbReference type="Pfam" id="PF17384">
    <property type="entry name" value="DUF150_C"/>
    <property type="match status" value="1"/>
</dbReference>
<evidence type="ECO:0000313" key="7">
    <source>
        <dbReference type="Proteomes" id="UP000745859"/>
    </source>
</evidence>
<evidence type="ECO:0000256" key="3">
    <source>
        <dbReference type="HAMAP-Rule" id="MF_01077"/>
    </source>
</evidence>
<comment type="caution">
    <text evidence="6">The sequence shown here is derived from an EMBL/GenBank/DDBJ whole genome shotgun (WGS) entry which is preliminary data.</text>
</comment>
<feature type="domain" description="Ribosome maturation factor RimP N-terminal" evidence="4">
    <location>
        <begin position="17"/>
        <end position="73"/>
    </location>
</feature>
<gene>
    <name evidence="3" type="primary">rimP</name>
    <name evidence="6" type="ORF">FHR24_001357</name>
</gene>
<evidence type="ECO:0000259" key="5">
    <source>
        <dbReference type="Pfam" id="PF17384"/>
    </source>
</evidence>
<name>A0ABX0U840_9FLAO</name>
<dbReference type="PANTHER" id="PTHR33867:SF1">
    <property type="entry name" value="RIBOSOME MATURATION FACTOR RIMP"/>
    <property type="match status" value="1"/>
</dbReference>
<keyword evidence="1 3" id="KW-0963">Cytoplasm</keyword>
<comment type="similarity">
    <text evidence="3">Belongs to the RimP family.</text>
</comment>
<dbReference type="NCBIfam" id="NF002531">
    <property type="entry name" value="PRK02001.1"/>
    <property type="match status" value="1"/>
</dbReference>
<evidence type="ECO:0000256" key="1">
    <source>
        <dbReference type="ARBA" id="ARBA00022490"/>
    </source>
</evidence>
<keyword evidence="7" id="KW-1185">Reference proteome</keyword>
<dbReference type="SUPFAM" id="SSF75420">
    <property type="entry name" value="YhbC-like, N-terminal domain"/>
    <property type="match status" value="1"/>
</dbReference>
<dbReference type="EMBL" id="JAASQL010000001">
    <property type="protein sequence ID" value="NIJ44918.1"/>
    <property type="molecule type" value="Genomic_DNA"/>
</dbReference>
<dbReference type="InterPro" id="IPR003728">
    <property type="entry name" value="Ribosome_maturation_RimP"/>
</dbReference>
<dbReference type="InterPro" id="IPR035956">
    <property type="entry name" value="RimP_N_sf"/>
</dbReference>
<dbReference type="InterPro" id="IPR028989">
    <property type="entry name" value="RimP_N"/>
</dbReference>
<dbReference type="Gene3D" id="3.30.300.70">
    <property type="entry name" value="RimP-like superfamily, N-terminal"/>
    <property type="match status" value="1"/>
</dbReference>
<dbReference type="Pfam" id="PF02576">
    <property type="entry name" value="RimP_N"/>
    <property type="match status" value="1"/>
</dbReference>
<keyword evidence="2 3" id="KW-0690">Ribosome biogenesis</keyword>
<evidence type="ECO:0000259" key="4">
    <source>
        <dbReference type="Pfam" id="PF02576"/>
    </source>
</evidence>
<dbReference type="RefSeq" id="WP_167185815.1">
    <property type="nucleotide sequence ID" value="NZ_JAASQL010000001.1"/>
</dbReference>
<sequence length="154" mass="17400">MDKNKVEELVNKALEENTSLFLVDLTIDIESKILVTIDGDNGVPLKECIRVSRFVEGDLDREEEDYSIEVATPDIAKPIVMKRQYVKNIGRIVSVVTAEEKYEGTLAEVNEDNIVLTWKTREPKPVGKGKVTVDKTITLTYAEIKETKVKILFS</sequence>
<protein>
    <recommendedName>
        <fullName evidence="3">Ribosome maturation factor RimP</fullName>
    </recommendedName>
</protein>
<dbReference type="HAMAP" id="MF_01077">
    <property type="entry name" value="RimP"/>
    <property type="match status" value="1"/>
</dbReference>
<comment type="function">
    <text evidence="3">Required for maturation of 30S ribosomal subunits.</text>
</comment>
<proteinExistence type="inferred from homology"/>
<comment type="subcellular location">
    <subcellularLocation>
        <location evidence="3">Cytoplasm</location>
    </subcellularLocation>
</comment>
<evidence type="ECO:0000256" key="2">
    <source>
        <dbReference type="ARBA" id="ARBA00022517"/>
    </source>
</evidence>
<dbReference type="PANTHER" id="PTHR33867">
    <property type="entry name" value="RIBOSOME MATURATION FACTOR RIMP"/>
    <property type="match status" value="1"/>
</dbReference>
<dbReference type="InterPro" id="IPR028998">
    <property type="entry name" value="RimP_C"/>
</dbReference>
<feature type="domain" description="Ribosome maturation factor RimP C-terminal" evidence="5">
    <location>
        <begin position="81"/>
        <end position="121"/>
    </location>
</feature>
<reference evidence="6 7" key="1">
    <citation type="submission" date="2020-03" db="EMBL/GenBank/DDBJ databases">
        <title>Genomic Encyclopedia of Type Strains, Phase IV (KMG-IV): sequencing the most valuable type-strain genomes for metagenomic binning, comparative biology and taxonomic classification.</title>
        <authorList>
            <person name="Goeker M."/>
        </authorList>
    </citation>
    <scope>NUCLEOTIDE SEQUENCE [LARGE SCALE GENOMIC DNA]</scope>
    <source>
        <strain evidence="6 7">DSM 101599</strain>
    </source>
</reference>